<sequence length="636" mass="71530">MPDWSYQTIFRPLFFQMSDDRAKRFALSSMNRLYHLPFGKKLIEWMGHMAPHPAYQTKLCDHTFASSIGISSVVDHEWLGVEPFSLFGAGFIDLGIVTLQARAGEVRSDRALKRLTVNDPWANAGVEVLLARQKDWRLQTPVMVGLGHAKDADIKAATTERLHLMEMLHEKVDFFVVPMPEADDSAYEKWKQHLKQLRERCSQLGKPLLLSLSIYDQLNHSDLESLCKEIQVEGIVLNDLKREAEGFVFGDADSVSDMVEWIEQLHNRDIPLIASSSIHEPNHAQKLMNAGATCVQLDSGLIFSGPGLPKRISEYTWQSQQKKEQTTPTTKPVTMGWIFALLLALSLIGIGLTAWYVSFEPVIFPYDEAITGVSKEELMQLNDRLIPFMGHDRITLAGTTLSLGIIYIFVAVFAIRKQFHWAYMLIYVSSVFGFMSLFYFLGHGYLDPLHLFLAVFMFPIFLLYIQVAGKHFRATTSMNKGNTAKWKLALWGQLSFVILGAALLLGGVVISFIGMTEVFVPEDLKFLQLQPEELEQTDPDIIPLIAHDRAGFGGTLIAVGLAVLLLALWGFREGEAWLWWTFCLGALPAFISGIGIHFYIGYVDWVHLAPPFIAVGLYVVGLICSFAYLHAPKRVA</sequence>
<comment type="caution">
    <text evidence="2">The sequence shown here is derived from an EMBL/GenBank/DDBJ whole genome shotgun (WGS) entry which is preliminary data.</text>
</comment>
<evidence type="ECO:0000256" key="1">
    <source>
        <dbReference type="SAM" id="Phobius"/>
    </source>
</evidence>
<accession>A0A926NHX0</accession>
<dbReference type="RefSeq" id="WP_191142615.1">
    <property type="nucleotide sequence ID" value="NZ_JACXAH010000029.1"/>
</dbReference>
<dbReference type="InterPro" id="IPR013785">
    <property type="entry name" value="Aldolase_TIM"/>
</dbReference>
<evidence type="ECO:0000313" key="2">
    <source>
        <dbReference type="EMBL" id="MBD1373593.1"/>
    </source>
</evidence>
<name>A0A926NHX0_9BACL</name>
<dbReference type="AlphaFoldDB" id="A0A926NHX0"/>
<proteinExistence type="predicted"/>
<keyword evidence="1" id="KW-0812">Transmembrane</keyword>
<dbReference type="Proteomes" id="UP000661691">
    <property type="component" value="Unassembled WGS sequence"/>
</dbReference>
<organism evidence="2 3">
    <name type="scientific">Polycladospora coralii</name>
    <dbReference type="NCBI Taxonomy" id="2771432"/>
    <lineage>
        <taxon>Bacteria</taxon>
        <taxon>Bacillati</taxon>
        <taxon>Bacillota</taxon>
        <taxon>Bacilli</taxon>
        <taxon>Bacillales</taxon>
        <taxon>Thermoactinomycetaceae</taxon>
        <taxon>Polycladospora</taxon>
    </lineage>
</organism>
<feature type="transmembrane region" description="Helical" evidence="1">
    <location>
        <begin position="394"/>
        <end position="415"/>
    </location>
</feature>
<keyword evidence="1" id="KW-0472">Membrane</keyword>
<feature type="transmembrane region" description="Helical" evidence="1">
    <location>
        <begin position="448"/>
        <end position="467"/>
    </location>
</feature>
<feature type="transmembrane region" description="Helical" evidence="1">
    <location>
        <begin position="337"/>
        <end position="357"/>
    </location>
</feature>
<evidence type="ECO:0008006" key="4">
    <source>
        <dbReference type="Google" id="ProtNLM"/>
    </source>
</evidence>
<feature type="transmembrane region" description="Helical" evidence="1">
    <location>
        <begin position="578"/>
        <end position="600"/>
    </location>
</feature>
<feature type="transmembrane region" description="Helical" evidence="1">
    <location>
        <begin position="422"/>
        <end position="442"/>
    </location>
</feature>
<protein>
    <recommendedName>
        <fullName evidence="4">Dihydroorotate dehydrogenase</fullName>
    </recommendedName>
</protein>
<feature type="transmembrane region" description="Helical" evidence="1">
    <location>
        <begin position="488"/>
        <end position="513"/>
    </location>
</feature>
<keyword evidence="1" id="KW-1133">Transmembrane helix</keyword>
<keyword evidence="3" id="KW-1185">Reference proteome</keyword>
<evidence type="ECO:0000313" key="3">
    <source>
        <dbReference type="Proteomes" id="UP000661691"/>
    </source>
</evidence>
<feature type="transmembrane region" description="Helical" evidence="1">
    <location>
        <begin position="612"/>
        <end position="631"/>
    </location>
</feature>
<feature type="transmembrane region" description="Helical" evidence="1">
    <location>
        <begin position="550"/>
        <end position="571"/>
    </location>
</feature>
<reference evidence="2" key="1">
    <citation type="submission" date="2020-09" db="EMBL/GenBank/DDBJ databases">
        <title>A novel bacterium of genus Hazenella, isolated from South China Sea.</title>
        <authorList>
            <person name="Huang H."/>
            <person name="Mo K."/>
            <person name="Hu Y."/>
        </authorList>
    </citation>
    <scope>NUCLEOTIDE SEQUENCE</scope>
    <source>
        <strain evidence="2">IB182357</strain>
    </source>
</reference>
<dbReference type="EMBL" id="JACXAH010000029">
    <property type="protein sequence ID" value="MBD1373593.1"/>
    <property type="molecule type" value="Genomic_DNA"/>
</dbReference>
<dbReference type="SUPFAM" id="SSF51395">
    <property type="entry name" value="FMN-linked oxidoreductases"/>
    <property type="match status" value="1"/>
</dbReference>
<gene>
    <name evidence="2" type="ORF">IC620_14690</name>
</gene>
<dbReference type="Gene3D" id="3.20.20.70">
    <property type="entry name" value="Aldolase class I"/>
    <property type="match status" value="1"/>
</dbReference>